<dbReference type="KEGG" id="cphy:B5808_07535"/>
<sequence length="301" mass="31409">MVTLPAGLPRDPGDAWVEGPDGRRFWGRFGAAGLLVHHPRGGVLLQHRAEWSHHGGTWGLPGGARHEGESAVTGALREAHEEAGVPVDEVRLSFSSVLDLGFWSYVTVAVEAVEQFEPTIGDAESLELRWVAVDEVDALPLHPGFAASWPALAPRLAPPTTLVVDAANVVGSRPDGWWRDRPGAAERLLARLGRLAEQGLPAGTLGESQPGSIWARIVVVLEGKASAAADPEEPPAPVPAIRVVRASGAGDDTIVDVAAEAPGTVVVTADRELAGRVEAAGARVMGPGALLEVLDALDAAH</sequence>
<dbReference type="PROSITE" id="PS51462">
    <property type="entry name" value="NUDIX"/>
    <property type="match status" value="1"/>
</dbReference>
<dbReference type="RefSeq" id="WP_085019209.1">
    <property type="nucleotide sequence ID" value="NZ_BMHD01000001.1"/>
</dbReference>
<evidence type="ECO:0000313" key="4">
    <source>
        <dbReference type="Proteomes" id="UP000192775"/>
    </source>
</evidence>
<dbReference type="Pfam" id="PF00293">
    <property type="entry name" value="NUDIX"/>
    <property type="match status" value="1"/>
</dbReference>
<dbReference type="AlphaFoldDB" id="A0A1X9LMA3"/>
<keyword evidence="4" id="KW-1185">Reference proteome</keyword>
<dbReference type="EMBL" id="CP020715">
    <property type="protein sequence ID" value="ARJ05071.1"/>
    <property type="molecule type" value="Genomic_DNA"/>
</dbReference>
<organism evidence="3 4">
    <name type="scientific">Cnuibacter physcomitrellae</name>
    <dbReference type="NCBI Taxonomy" id="1619308"/>
    <lineage>
        <taxon>Bacteria</taxon>
        <taxon>Bacillati</taxon>
        <taxon>Actinomycetota</taxon>
        <taxon>Actinomycetes</taxon>
        <taxon>Micrococcales</taxon>
        <taxon>Microbacteriaceae</taxon>
        <taxon>Cnuibacter</taxon>
    </lineage>
</organism>
<dbReference type="PANTHER" id="PTHR43046:SF2">
    <property type="entry name" value="8-OXO-DGTP DIPHOSPHATASE-RELATED"/>
    <property type="match status" value="1"/>
</dbReference>
<dbReference type="InterPro" id="IPR020084">
    <property type="entry name" value="NUDIX_hydrolase_CS"/>
</dbReference>
<dbReference type="SUPFAM" id="SSF55811">
    <property type="entry name" value="Nudix"/>
    <property type="match status" value="1"/>
</dbReference>
<dbReference type="GO" id="GO:0016787">
    <property type="term" value="F:hydrolase activity"/>
    <property type="evidence" value="ECO:0007669"/>
    <property type="project" value="UniProtKB-KW"/>
</dbReference>
<evidence type="ECO:0000313" key="3">
    <source>
        <dbReference type="EMBL" id="ARJ05071.1"/>
    </source>
</evidence>
<dbReference type="InterPro" id="IPR015797">
    <property type="entry name" value="NUDIX_hydrolase-like_dom_sf"/>
</dbReference>
<evidence type="ECO:0000256" key="2">
    <source>
        <dbReference type="ARBA" id="ARBA00022801"/>
    </source>
</evidence>
<comment type="cofactor">
    <cofactor evidence="1">
        <name>Mg(2+)</name>
        <dbReference type="ChEBI" id="CHEBI:18420"/>
    </cofactor>
</comment>
<dbReference type="PANTHER" id="PTHR43046">
    <property type="entry name" value="GDP-MANNOSE MANNOSYL HYDROLASE"/>
    <property type="match status" value="1"/>
</dbReference>
<keyword evidence="2 3" id="KW-0378">Hydrolase</keyword>
<evidence type="ECO:0000256" key="1">
    <source>
        <dbReference type="ARBA" id="ARBA00001946"/>
    </source>
</evidence>
<reference evidence="3 4" key="1">
    <citation type="submission" date="2017-04" db="EMBL/GenBank/DDBJ databases">
        <authorList>
            <person name="Afonso C.L."/>
            <person name="Miller P.J."/>
            <person name="Scott M.A."/>
            <person name="Spackman E."/>
            <person name="Goraichik I."/>
            <person name="Dimitrov K.M."/>
            <person name="Suarez D.L."/>
            <person name="Swayne D.E."/>
        </authorList>
    </citation>
    <scope>NUCLEOTIDE SEQUENCE [LARGE SCALE GENOMIC DNA]</scope>
    <source>
        <strain evidence="4">XA(T)</strain>
    </source>
</reference>
<dbReference type="PROSITE" id="PS00893">
    <property type="entry name" value="NUDIX_BOX"/>
    <property type="match status" value="1"/>
</dbReference>
<dbReference type="Proteomes" id="UP000192775">
    <property type="component" value="Chromosome"/>
</dbReference>
<gene>
    <name evidence="3" type="ORF">B5808_07535</name>
</gene>
<name>A0A1X9LMA3_9MICO</name>
<dbReference type="InterPro" id="IPR000086">
    <property type="entry name" value="NUDIX_hydrolase_dom"/>
</dbReference>
<dbReference type="Gene3D" id="3.90.79.10">
    <property type="entry name" value="Nucleoside Triphosphate Pyrophosphohydrolase"/>
    <property type="match status" value="1"/>
</dbReference>
<accession>A0A1X9LMA3</accession>
<protein>
    <submittedName>
        <fullName evidence="3">NTP pyrophosphohydrolase</fullName>
    </submittedName>
</protein>
<dbReference type="STRING" id="1619308.B5808_07535"/>
<proteinExistence type="predicted"/>